<dbReference type="EMBL" id="JBHTNH010000028">
    <property type="protein sequence ID" value="MFD1362747.1"/>
    <property type="molecule type" value="Genomic_DNA"/>
</dbReference>
<protein>
    <submittedName>
        <fullName evidence="1">Uncharacterized protein</fullName>
    </submittedName>
</protein>
<evidence type="ECO:0000313" key="2">
    <source>
        <dbReference type="Proteomes" id="UP001597178"/>
    </source>
</evidence>
<organism evidence="1 2">
    <name type="scientific">Lentibacillus salinarum</name>
    <dbReference type="NCBI Taxonomy" id="446820"/>
    <lineage>
        <taxon>Bacteria</taxon>
        <taxon>Bacillati</taxon>
        <taxon>Bacillota</taxon>
        <taxon>Bacilli</taxon>
        <taxon>Bacillales</taxon>
        <taxon>Bacillaceae</taxon>
        <taxon>Lentibacillus</taxon>
    </lineage>
</organism>
<gene>
    <name evidence="1" type="ORF">ACFQ4A_13890</name>
</gene>
<dbReference type="Proteomes" id="UP001597178">
    <property type="component" value="Unassembled WGS sequence"/>
</dbReference>
<proteinExistence type="predicted"/>
<sequence length="63" mass="7511">MIQPFQAIVEITEDDQIAEEIAAFPDEVQHDMYNLMKEIMKDELRFVVQLEKYRNRPLQGTLQ</sequence>
<name>A0ABW3ZY99_9BACI</name>
<evidence type="ECO:0000313" key="1">
    <source>
        <dbReference type="EMBL" id="MFD1362747.1"/>
    </source>
</evidence>
<dbReference type="RefSeq" id="WP_382401597.1">
    <property type="nucleotide sequence ID" value="NZ_JBHTNH010000028.1"/>
</dbReference>
<accession>A0ABW3ZY99</accession>
<keyword evidence="2" id="KW-1185">Reference proteome</keyword>
<comment type="caution">
    <text evidence="1">The sequence shown here is derived from an EMBL/GenBank/DDBJ whole genome shotgun (WGS) entry which is preliminary data.</text>
</comment>
<reference evidence="2" key="1">
    <citation type="journal article" date="2019" name="Int. J. Syst. Evol. Microbiol.">
        <title>The Global Catalogue of Microorganisms (GCM) 10K type strain sequencing project: providing services to taxonomists for standard genome sequencing and annotation.</title>
        <authorList>
            <consortium name="The Broad Institute Genomics Platform"/>
            <consortium name="The Broad Institute Genome Sequencing Center for Infectious Disease"/>
            <person name="Wu L."/>
            <person name="Ma J."/>
        </authorList>
    </citation>
    <scope>NUCLEOTIDE SEQUENCE [LARGE SCALE GENOMIC DNA]</scope>
    <source>
        <strain evidence="2">CCUG 54822</strain>
    </source>
</reference>